<dbReference type="EMBL" id="BAABFA010000008">
    <property type="protein sequence ID" value="GAA4463296.1"/>
    <property type="molecule type" value="Genomic_DNA"/>
</dbReference>
<reference evidence="2" key="1">
    <citation type="journal article" date="2019" name="Int. J. Syst. Evol. Microbiol.">
        <title>The Global Catalogue of Microorganisms (GCM) 10K type strain sequencing project: providing services to taxonomists for standard genome sequencing and annotation.</title>
        <authorList>
            <consortium name="The Broad Institute Genomics Platform"/>
            <consortium name="The Broad Institute Genome Sequencing Center for Infectious Disease"/>
            <person name="Wu L."/>
            <person name="Ma J."/>
        </authorList>
    </citation>
    <scope>NUCLEOTIDE SEQUENCE [LARGE SCALE GENOMIC DNA]</scope>
    <source>
        <strain evidence="2">JCM 32105</strain>
    </source>
</reference>
<gene>
    <name evidence="1" type="ORF">GCM10023093_11420</name>
</gene>
<evidence type="ECO:0000313" key="1">
    <source>
        <dbReference type="EMBL" id="GAA4463296.1"/>
    </source>
</evidence>
<protein>
    <submittedName>
        <fullName evidence="1">Uncharacterized protein</fullName>
    </submittedName>
</protein>
<comment type="caution">
    <text evidence="1">The sequence shown here is derived from an EMBL/GenBank/DDBJ whole genome shotgun (WGS) entry which is preliminary data.</text>
</comment>
<dbReference type="Proteomes" id="UP001500067">
    <property type="component" value="Unassembled WGS sequence"/>
</dbReference>
<name>A0ABP8NBX6_9BACT</name>
<keyword evidence="2" id="KW-1185">Reference proteome</keyword>
<proteinExistence type="predicted"/>
<sequence>MLFTSCKRKEYTCWCRISQPSGAVIEENSLGLLGINKAEKKCMEYQDNKTEEFVGYPKQIRCQVITDL</sequence>
<organism evidence="1 2">
    <name type="scientific">Nemorincola caseinilytica</name>
    <dbReference type="NCBI Taxonomy" id="2054315"/>
    <lineage>
        <taxon>Bacteria</taxon>
        <taxon>Pseudomonadati</taxon>
        <taxon>Bacteroidota</taxon>
        <taxon>Chitinophagia</taxon>
        <taxon>Chitinophagales</taxon>
        <taxon>Chitinophagaceae</taxon>
        <taxon>Nemorincola</taxon>
    </lineage>
</organism>
<accession>A0ABP8NBX6</accession>
<evidence type="ECO:0000313" key="2">
    <source>
        <dbReference type="Proteomes" id="UP001500067"/>
    </source>
</evidence>